<feature type="compositionally biased region" description="Low complexity" evidence="1">
    <location>
        <begin position="33"/>
        <end position="54"/>
    </location>
</feature>
<feature type="signal peptide" evidence="2">
    <location>
        <begin position="1"/>
        <end position="25"/>
    </location>
</feature>
<dbReference type="AlphaFoldDB" id="A0AAD5MFL5"/>
<protein>
    <recommendedName>
        <fullName evidence="5">Secreted protein</fullName>
    </recommendedName>
</protein>
<dbReference type="EMBL" id="JAHQIW010002455">
    <property type="protein sequence ID" value="KAJ1355353.1"/>
    <property type="molecule type" value="Genomic_DNA"/>
</dbReference>
<dbReference type="Proteomes" id="UP001196413">
    <property type="component" value="Unassembled WGS sequence"/>
</dbReference>
<comment type="caution">
    <text evidence="3">The sequence shown here is derived from an EMBL/GenBank/DDBJ whole genome shotgun (WGS) entry which is preliminary data.</text>
</comment>
<proteinExistence type="predicted"/>
<keyword evidence="4" id="KW-1185">Reference proteome</keyword>
<evidence type="ECO:0000256" key="2">
    <source>
        <dbReference type="SAM" id="SignalP"/>
    </source>
</evidence>
<evidence type="ECO:0000256" key="1">
    <source>
        <dbReference type="SAM" id="MobiDB-lite"/>
    </source>
</evidence>
<name>A0AAD5MFL5_PARTN</name>
<sequence length="96" mass="10609">MWDIRIITAMLISPILKCVITGSRSITSSGPATSEQTPQPTSQLTTQSSSTQTPRSIRPPEKGCKDSFLWCDCPRSEPKISGRFKGYALSFLLMRT</sequence>
<accession>A0AAD5MFL5</accession>
<evidence type="ECO:0008006" key="5">
    <source>
        <dbReference type="Google" id="ProtNLM"/>
    </source>
</evidence>
<feature type="chain" id="PRO_5042122839" description="Secreted protein" evidence="2">
    <location>
        <begin position="26"/>
        <end position="96"/>
    </location>
</feature>
<gene>
    <name evidence="3" type="ORF">KIN20_012730</name>
</gene>
<organism evidence="3 4">
    <name type="scientific">Parelaphostrongylus tenuis</name>
    <name type="common">Meningeal worm</name>
    <dbReference type="NCBI Taxonomy" id="148309"/>
    <lineage>
        <taxon>Eukaryota</taxon>
        <taxon>Metazoa</taxon>
        <taxon>Ecdysozoa</taxon>
        <taxon>Nematoda</taxon>
        <taxon>Chromadorea</taxon>
        <taxon>Rhabditida</taxon>
        <taxon>Rhabditina</taxon>
        <taxon>Rhabditomorpha</taxon>
        <taxon>Strongyloidea</taxon>
        <taxon>Metastrongylidae</taxon>
        <taxon>Parelaphostrongylus</taxon>
    </lineage>
</organism>
<evidence type="ECO:0000313" key="4">
    <source>
        <dbReference type="Proteomes" id="UP001196413"/>
    </source>
</evidence>
<reference evidence="3" key="1">
    <citation type="submission" date="2021-06" db="EMBL/GenBank/DDBJ databases">
        <title>Parelaphostrongylus tenuis whole genome reference sequence.</title>
        <authorList>
            <person name="Garwood T.J."/>
            <person name="Larsen P.A."/>
            <person name="Fountain-Jones N.M."/>
            <person name="Garbe J.R."/>
            <person name="Macchietto M.G."/>
            <person name="Kania S.A."/>
            <person name="Gerhold R.W."/>
            <person name="Richards J.E."/>
            <person name="Wolf T.M."/>
        </authorList>
    </citation>
    <scope>NUCLEOTIDE SEQUENCE</scope>
    <source>
        <strain evidence="3">MNPRO001-30</strain>
        <tissue evidence="3">Meninges</tissue>
    </source>
</reference>
<evidence type="ECO:0000313" key="3">
    <source>
        <dbReference type="EMBL" id="KAJ1355353.1"/>
    </source>
</evidence>
<feature type="region of interest" description="Disordered" evidence="1">
    <location>
        <begin position="25"/>
        <end position="62"/>
    </location>
</feature>
<keyword evidence="2" id="KW-0732">Signal</keyword>